<proteinExistence type="predicted"/>
<organism evidence="1 2">
    <name type="scientific">Candidatus Tenderia electrophaga</name>
    <dbReference type="NCBI Taxonomy" id="1748243"/>
    <lineage>
        <taxon>Bacteria</taxon>
        <taxon>Pseudomonadati</taxon>
        <taxon>Pseudomonadota</taxon>
        <taxon>Gammaproteobacteria</taxon>
        <taxon>Candidatus Tenderiales</taxon>
        <taxon>Candidatus Tenderiaceae</taxon>
        <taxon>Candidatus Tenderia</taxon>
    </lineage>
</organism>
<dbReference type="Pfam" id="PF04338">
    <property type="entry name" value="DUF481"/>
    <property type="match status" value="1"/>
</dbReference>
<dbReference type="EMBL" id="CP013099">
    <property type="protein sequence ID" value="ALP54348.1"/>
    <property type="molecule type" value="Genomic_DNA"/>
</dbReference>
<sequence length="227" mass="24605">MGVLAAGAAAAQDGGAVWSGEAELGIVATEGNTETQTINAKAKAVNERDKWKHQASVDALNTEDNDTTTAERYTLTGKTSYKLSVRDYLFGIVTYEDDRFSGYDWRASEAVGYGRRVIAQEDLELDLEAGVGARQSKLDNGTEEDEGLIRLYGLLAWDVSDTSKFTQELSSEIGEDTTISKSVTGLKSQINGSLAMKLTYSVKHVSDVPPGIEKVDRETAVTLVYSF</sequence>
<dbReference type="AlphaFoldDB" id="A0A0S2TGR7"/>
<dbReference type="InterPro" id="IPR007433">
    <property type="entry name" value="DUF481"/>
</dbReference>
<name>A0A0S2TGR7_9GAMM</name>
<reference evidence="1" key="1">
    <citation type="submission" date="2015-10" db="EMBL/GenBank/DDBJ databases">
        <title>Description of Candidatus Tenderia electrophaga gen. nov, sp. nov., an Uncultivated Electroautotroph from a Biocathode Enrichment.</title>
        <authorList>
            <person name="Eddie B.J."/>
            <person name="Malanoski A.P."/>
            <person name="Wang Z."/>
            <person name="Hall R.J."/>
            <person name="Oh S.D."/>
            <person name="Heiner C."/>
            <person name="Lin B."/>
            <person name="Strycharz-Glaven S.M."/>
        </authorList>
    </citation>
    <scope>NUCLEOTIDE SEQUENCE [LARGE SCALE GENOMIC DNA]</scope>
    <source>
        <strain evidence="1">NRL1</strain>
    </source>
</reference>
<protein>
    <recommendedName>
        <fullName evidence="3">Salt-induced outer membrane protein</fullName>
    </recommendedName>
</protein>
<evidence type="ECO:0000313" key="2">
    <source>
        <dbReference type="Proteomes" id="UP000055136"/>
    </source>
</evidence>
<dbReference type="Proteomes" id="UP000055136">
    <property type="component" value="Chromosome"/>
</dbReference>
<evidence type="ECO:0008006" key="3">
    <source>
        <dbReference type="Google" id="ProtNLM"/>
    </source>
</evidence>
<evidence type="ECO:0000313" key="1">
    <source>
        <dbReference type="EMBL" id="ALP54348.1"/>
    </source>
</evidence>
<dbReference type="STRING" id="1748243.Tel_14995"/>
<gene>
    <name evidence="1" type="ORF">Tel_14995</name>
</gene>
<accession>A0A0S2TGR7</accession>
<keyword evidence="2" id="KW-1185">Reference proteome</keyword>
<dbReference type="KEGG" id="tee:Tel_14995"/>